<dbReference type="EMBL" id="DVHU01000060">
    <property type="protein sequence ID" value="HIR93103.1"/>
    <property type="molecule type" value="Genomic_DNA"/>
</dbReference>
<keyword evidence="2" id="KW-1003">Cell membrane</keyword>
<evidence type="ECO:0000313" key="7">
    <source>
        <dbReference type="EMBL" id="HIR93103.1"/>
    </source>
</evidence>
<sequence>MSNGKTLIRGALILMLTGFLSRIIGFFYRIFLSRAIGAEGMGIYQLIFPLYSLCFALTVAGLQTVLSRFIAGKLALGQDKAARDGLAVGVFLSLSLSLAAGGLMFYFARPISLYFLQEPRCVSLLQLLSFCVPFGTVHACLSAWYYARKKTALPSVCQLLEQLARVGASILVYSILLERGLPVTPMVAVVGILAGECASALTSMIAVSLDFQKASYSLRRLEHPVGYSRELLLPALPLTANRLLLTLLQSLESVLIPGRLLLFGLSSSAALSVYGVLTGMALPLILFPSAITNAVSVMLLPTVAEEQAKGNRRTIAHTIENTIKYCLILGIFATGVFLFFGREAGLLLFGNEQAGAFIQTLAFICPFLYLTTTLSSILNGLGKTTFCFAQNLAGLIIRILFVLFLVPRYGMPGYLWGLLASELTITFLSFFLLHRIVPFTFSSWNWIIKPLLALAISGGVALAVCQLGALLPSFPPLLLLAFALLAMVCLYLYLLCGLELIHIPMKRHTVLDKK</sequence>
<evidence type="ECO:0000256" key="6">
    <source>
        <dbReference type="SAM" id="Phobius"/>
    </source>
</evidence>
<proteinExistence type="predicted"/>
<protein>
    <submittedName>
        <fullName evidence="7">Polysaccharide biosynthesis protein</fullName>
    </submittedName>
</protein>
<dbReference type="GO" id="GO:0005886">
    <property type="term" value="C:plasma membrane"/>
    <property type="evidence" value="ECO:0007669"/>
    <property type="project" value="UniProtKB-SubCell"/>
</dbReference>
<keyword evidence="5 6" id="KW-0472">Membrane</keyword>
<evidence type="ECO:0000256" key="3">
    <source>
        <dbReference type="ARBA" id="ARBA00022692"/>
    </source>
</evidence>
<feature type="transmembrane region" description="Helical" evidence="6">
    <location>
        <begin position="127"/>
        <end position="147"/>
    </location>
</feature>
<feature type="transmembrane region" description="Helical" evidence="6">
    <location>
        <begin position="413"/>
        <end position="434"/>
    </location>
</feature>
<accession>A0A9D1JFM1</accession>
<feature type="transmembrane region" description="Helical" evidence="6">
    <location>
        <begin position="386"/>
        <end position="407"/>
    </location>
</feature>
<feature type="transmembrane region" description="Helical" evidence="6">
    <location>
        <begin position="446"/>
        <end position="471"/>
    </location>
</feature>
<dbReference type="InterPro" id="IPR002797">
    <property type="entry name" value="Polysacc_synth"/>
</dbReference>
<evidence type="ECO:0000256" key="4">
    <source>
        <dbReference type="ARBA" id="ARBA00022989"/>
    </source>
</evidence>
<evidence type="ECO:0000313" key="8">
    <source>
        <dbReference type="Proteomes" id="UP000886841"/>
    </source>
</evidence>
<dbReference type="PIRSF" id="PIRSF038958">
    <property type="entry name" value="PG_synth_SpoVB"/>
    <property type="match status" value="1"/>
</dbReference>
<name>A0A9D1JFM1_9FIRM</name>
<feature type="transmembrane region" description="Helical" evidence="6">
    <location>
        <begin position="322"/>
        <end position="341"/>
    </location>
</feature>
<comment type="caution">
    <text evidence="7">The sequence shown here is derived from an EMBL/GenBank/DDBJ whole genome shotgun (WGS) entry which is preliminary data.</text>
</comment>
<feature type="transmembrane region" description="Helical" evidence="6">
    <location>
        <begin position="86"/>
        <end position="107"/>
    </location>
</feature>
<dbReference type="Pfam" id="PF01943">
    <property type="entry name" value="Polysacc_synt"/>
    <property type="match status" value="1"/>
</dbReference>
<dbReference type="InterPro" id="IPR050833">
    <property type="entry name" value="Poly_Biosynth_Transport"/>
</dbReference>
<feature type="transmembrane region" description="Helical" evidence="6">
    <location>
        <begin position="12"/>
        <end position="31"/>
    </location>
</feature>
<reference evidence="7" key="1">
    <citation type="submission" date="2020-10" db="EMBL/GenBank/DDBJ databases">
        <authorList>
            <person name="Gilroy R."/>
        </authorList>
    </citation>
    <scope>NUCLEOTIDE SEQUENCE</scope>
    <source>
        <strain evidence="7">ChiSxjej1B13-7041</strain>
    </source>
</reference>
<reference evidence="7" key="2">
    <citation type="journal article" date="2021" name="PeerJ">
        <title>Extensive microbial diversity within the chicken gut microbiome revealed by metagenomics and culture.</title>
        <authorList>
            <person name="Gilroy R."/>
            <person name="Ravi A."/>
            <person name="Getino M."/>
            <person name="Pursley I."/>
            <person name="Horton D.L."/>
            <person name="Alikhan N.F."/>
            <person name="Baker D."/>
            <person name="Gharbi K."/>
            <person name="Hall N."/>
            <person name="Watson M."/>
            <person name="Adriaenssens E.M."/>
            <person name="Foster-Nyarko E."/>
            <person name="Jarju S."/>
            <person name="Secka A."/>
            <person name="Antonio M."/>
            <person name="Oren A."/>
            <person name="Chaudhuri R.R."/>
            <person name="La Ragione R."/>
            <person name="Hildebrand F."/>
            <person name="Pallen M.J."/>
        </authorList>
    </citation>
    <scope>NUCLEOTIDE SEQUENCE</scope>
    <source>
        <strain evidence="7">ChiSxjej1B13-7041</strain>
    </source>
</reference>
<feature type="transmembrane region" description="Helical" evidence="6">
    <location>
        <begin position="271"/>
        <end position="301"/>
    </location>
</feature>
<dbReference type="CDD" id="cd13124">
    <property type="entry name" value="MATE_SpoVB_like"/>
    <property type="match status" value="1"/>
</dbReference>
<dbReference type="PANTHER" id="PTHR30250">
    <property type="entry name" value="PST FAMILY PREDICTED COLANIC ACID TRANSPORTER"/>
    <property type="match status" value="1"/>
</dbReference>
<evidence type="ECO:0000256" key="2">
    <source>
        <dbReference type="ARBA" id="ARBA00022475"/>
    </source>
</evidence>
<evidence type="ECO:0000256" key="5">
    <source>
        <dbReference type="ARBA" id="ARBA00023136"/>
    </source>
</evidence>
<dbReference type="AlphaFoldDB" id="A0A9D1JFM1"/>
<comment type="subcellular location">
    <subcellularLocation>
        <location evidence="1">Cell membrane</location>
        <topology evidence="1">Multi-pass membrane protein</topology>
    </subcellularLocation>
</comment>
<dbReference type="PANTHER" id="PTHR30250:SF24">
    <property type="entry name" value="STAGE V SPORULATION PROTEIN B"/>
    <property type="match status" value="1"/>
</dbReference>
<organism evidence="7 8">
    <name type="scientific">Candidatus Egerieimonas intestinavium</name>
    <dbReference type="NCBI Taxonomy" id="2840777"/>
    <lineage>
        <taxon>Bacteria</taxon>
        <taxon>Bacillati</taxon>
        <taxon>Bacillota</taxon>
        <taxon>Clostridia</taxon>
        <taxon>Lachnospirales</taxon>
        <taxon>Lachnospiraceae</taxon>
        <taxon>Lachnospiraceae incertae sedis</taxon>
        <taxon>Candidatus Egerieimonas</taxon>
    </lineage>
</organism>
<feature type="transmembrane region" description="Helical" evidence="6">
    <location>
        <begin position="188"/>
        <end position="211"/>
    </location>
</feature>
<feature type="transmembrane region" description="Helical" evidence="6">
    <location>
        <begin position="353"/>
        <end position="374"/>
    </location>
</feature>
<dbReference type="Proteomes" id="UP000886841">
    <property type="component" value="Unassembled WGS sequence"/>
</dbReference>
<dbReference type="InterPro" id="IPR024923">
    <property type="entry name" value="PG_synth_SpoVB"/>
</dbReference>
<keyword evidence="4 6" id="KW-1133">Transmembrane helix</keyword>
<keyword evidence="3 6" id="KW-0812">Transmembrane</keyword>
<evidence type="ECO:0000256" key="1">
    <source>
        <dbReference type="ARBA" id="ARBA00004651"/>
    </source>
</evidence>
<gene>
    <name evidence="7" type="ORF">IAB98_06765</name>
</gene>
<feature type="transmembrane region" description="Helical" evidence="6">
    <location>
        <begin position="43"/>
        <end position="66"/>
    </location>
</feature>
<feature type="transmembrane region" description="Helical" evidence="6">
    <location>
        <begin position="477"/>
        <end position="498"/>
    </location>
</feature>